<sequence>MPIALIALSVLLQAGTEGFLSGRLDPAGSLLFSCLAFLTTAVVFALTSVLRGIHRGALGNREVRRLLYQMNLASALTFLGYFLALAWVPAALAASLMAGVGPLAVAVLGMGRGSGGPGRAGWLRAGALLAVSLAVAACTRSGGPSASAPAVLGGGVLAVLSGVGAAHLATISRRLGALEVDPIVVTAHRFHLTYLLAGVLLVAHGGPTGHGLSLGTAATAAVAGVVVPLYLLQIGAQRCPPAITMVLLTTLPGLTYLAQVLFGDRFRALSAVLIAALVALAALFTRIEARPRRSPAATTAATTPATTPATTTEGDRDADRAGDRGRGAEGVRLRP</sequence>
<organism evidence="3 4">
    <name type="scientific">Peterkaempfera bronchialis</name>
    <dbReference type="NCBI Taxonomy" id="2126346"/>
    <lineage>
        <taxon>Bacteria</taxon>
        <taxon>Bacillati</taxon>
        <taxon>Actinomycetota</taxon>
        <taxon>Actinomycetes</taxon>
        <taxon>Kitasatosporales</taxon>
        <taxon>Streptomycetaceae</taxon>
        <taxon>Peterkaempfera</taxon>
    </lineage>
</organism>
<dbReference type="EMBL" id="CP031264">
    <property type="protein sequence ID" value="AXI76792.1"/>
    <property type="molecule type" value="Genomic_DNA"/>
</dbReference>
<feature type="transmembrane region" description="Helical" evidence="2">
    <location>
        <begin position="268"/>
        <end position="285"/>
    </location>
</feature>
<accession>A0A345SST7</accession>
<feature type="transmembrane region" description="Helical" evidence="2">
    <location>
        <begin position="243"/>
        <end position="262"/>
    </location>
</feature>
<keyword evidence="4" id="KW-1185">Reference proteome</keyword>
<evidence type="ECO:0000313" key="3">
    <source>
        <dbReference type="EMBL" id="AXI76792.1"/>
    </source>
</evidence>
<feature type="transmembrane region" description="Helical" evidence="2">
    <location>
        <begin position="212"/>
        <end position="231"/>
    </location>
</feature>
<proteinExistence type="predicted"/>
<keyword evidence="2" id="KW-0472">Membrane</keyword>
<dbReference type="KEGG" id="stri:C7M71_004310"/>
<dbReference type="RefSeq" id="WP_114914182.1">
    <property type="nucleotide sequence ID" value="NZ_CP031264.1"/>
</dbReference>
<feature type="compositionally biased region" description="Low complexity" evidence="1">
    <location>
        <begin position="295"/>
        <end position="312"/>
    </location>
</feature>
<evidence type="ECO:0000256" key="1">
    <source>
        <dbReference type="SAM" id="MobiDB-lite"/>
    </source>
</evidence>
<evidence type="ECO:0000256" key="2">
    <source>
        <dbReference type="SAM" id="Phobius"/>
    </source>
</evidence>
<evidence type="ECO:0000313" key="4">
    <source>
        <dbReference type="Proteomes" id="UP000249340"/>
    </source>
</evidence>
<feature type="transmembrane region" description="Helical" evidence="2">
    <location>
        <begin position="148"/>
        <end position="169"/>
    </location>
</feature>
<dbReference type="AlphaFoldDB" id="A0A345SST7"/>
<reference evidence="4" key="1">
    <citation type="submission" date="2018-07" db="EMBL/GenBank/DDBJ databases">
        <title>Streptacidiphilus bronchialis DSM 106435 chromosome.</title>
        <authorList>
            <person name="Batra D."/>
            <person name="Gulvik C.A."/>
        </authorList>
    </citation>
    <scope>NUCLEOTIDE SEQUENCE [LARGE SCALE GENOMIC DNA]</scope>
    <source>
        <strain evidence="4">DSM 106435</strain>
    </source>
</reference>
<evidence type="ECO:0008006" key="5">
    <source>
        <dbReference type="Google" id="ProtNLM"/>
    </source>
</evidence>
<feature type="transmembrane region" description="Helical" evidence="2">
    <location>
        <begin position="122"/>
        <end position="142"/>
    </location>
</feature>
<keyword evidence="2" id="KW-1133">Transmembrane helix</keyword>
<gene>
    <name evidence="3" type="ORF">C7M71_004310</name>
</gene>
<protein>
    <recommendedName>
        <fullName evidence="5">EamA domain-containing protein</fullName>
    </recommendedName>
</protein>
<feature type="transmembrane region" description="Helical" evidence="2">
    <location>
        <begin position="30"/>
        <end position="54"/>
    </location>
</feature>
<dbReference type="Proteomes" id="UP000249340">
    <property type="component" value="Chromosome"/>
</dbReference>
<feature type="region of interest" description="Disordered" evidence="1">
    <location>
        <begin position="293"/>
        <end position="335"/>
    </location>
</feature>
<feature type="transmembrane region" description="Helical" evidence="2">
    <location>
        <begin position="66"/>
        <end position="84"/>
    </location>
</feature>
<feature type="compositionally biased region" description="Basic and acidic residues" evidence="1">
    <location>
        <begin position="313"/>
        <end position="335"/>
    </location>
</feature>
<name>A0A345SST7_9ACTN</name>
<dbReference type="OrthoDB" id="4215223at2"/>
<keyword evidence="2" id="KW-0812">Transmembrane</keyword>